<dbReference type="InterPro" id="IPR029063">
    <property type="entry name" value="SAM-dependent_MTases_sf"/>
</dbReference>
<dbReference type="GO" id="GO:0032259">
    <property type="term" value="P:methylation"/>
    <property type="evidence" value="ECO:0007669"/>
    <property type="project" value="UniProtKB-KW"/>
</dbReference>
<dbReference type="PANTHER" id="PTHR13847:SF283">
    <property type="entry name" value="TRNA 5-METHYLAMINOMETHYL-2-THIOURIDINE BIOSYNTHESIS BIFUNCTIONAL PROTEIN MNMC"/>
    <property type="match status" value="1"/>
</dbReference>
<comment type="catalytic activity">
    <reaction evidence="10">
        <text>5-aminomethyl-2-thiouridine(34) in tRNA + S-adenosyl-L-methionine = 5-methylaminomethyl-2-thiouridine(34) in tRNA + S-adenosyl-L-homocysteine + H(+)</text>
        <dbReference type="Rhea" id="RHEA:19569"/>
        <dbReference type="Rhea" id="RHEA-COMP:10195"/>
        <dbReference type="Rhea" id="RHEA-COMP:10197"/>
        <dbReference type="ChEBI" id="CHEBI:15378"/>
        <dbReference type="ChEBI" id="CHEBI:57856"/>
        <dbReference type="ChEBI" id="CHEBI:59789"/>
        <dbReference type="ChEBI" id="CHEBI:74454"/>
        <dbReference type="ChEBI" id="CHEBI:74455"/>
        <dbReference type="EC" id="2.1.1.61"/>
    </reaction>
</comment>
<dbReference type="EMBL" id="NSJF01000001">
    <property type="protein sequence ID" value="PAT36298.1"/>
    <property type="molecule type" value="Genomic_DNA"/>
</dbReference>
<keyword evidence="9 10" id="KW-0511">Multifunctional enzyme</keyword>
<dbReference type="PANTHER" id="PTHR13847">
    <property type="entry name" value="SARCOSINE DEHYDROGENASE-RELATED"/>
    <property type="match status" value="1"/>
</dbReference>
<evidence type="ECO:0000256" key="2">
    <source>
        <dbReference type="ARBA" id="ARBA00022603"/>
    </source>
</evidence>
<keyword evidence="1 10" id="KW-0963">Cytoplasm</keyword>
<comment type="caution">
    <text evidence="14">The sequence shown here is derived from an EMBL/GenBank/DDBJ whole genome shotgun (WGS) entry which is preliminary data.</text>
</comment>
<feature type="region of interest" description="FAD-dependent cmnm(5)s(2)U34 oxidoreductase" evidence="10">
    <location>
        <begin position="294"/>
        <end position="745"/>
    </location>
</feature>
<evidence type="ECO:0000313" key="14">
    <source>
        <dbReference type="EMBL" id="PAT36298.1"/>
    </source>
</evidence>
<sequence length="745" mass="79279">MCDAATPSCPPPEPTAQGPAPSQPPAGPTVQWLADGSPYSPQFGDRYHSHAGGGLAQAQGCFLQGCGLPEAWRGQRQWRILETGFGLGLNFLATWQAWRDDPQRCDRLHFISTEAWPVSAQDLLAAARSRYPQLLPLAEELALQYRDLHSGIHRLSFEQQRVHLTLAIGSAHEYLRSEGWQADSVYLDGFSPAKNPDIWSPAALRAVARCCIPGHTQLATWCVASPVRQALAQSGFSVQRVPGIPPKKHNLRARYAPPWHTRARNAPAAAQHLPWPAPLPVAWHSATKPQAIVIGAGLAGASMAHALAERGWRVNVLEQADAAAQGASGLPVGLFAPHISPDDAPLSRLSRAGLRNTRRLAARLLRHGQDWQDSGVLEHRIGKRLGLPAHGACTTPGQPPAKQPAVPHIASQASHLALASQRLAAGLDWPCPDAAQAPQQSEHPAVWHSEAGWIRPAALVQRLLQHPHITLHTGCQVQAIAPIAASSTEQPPNKLSSIPALQRWQVMLQTDAAGSDKILETDCLVIAAAFDSLALAQPWASAPLPLNPVRGQVVWGVAAADAPEPAWPAWPVNGKGSFVHVPAPPDCSAPGQIAQDAHAASAAQALRLWVSGATFEREAPLEPPSAKAVAAAWQQNRQRLAQLMPAAGPALAQHLFEHSALGPQRWGAVRCTTPDRTPCYGPVSPQAPNVLLATGLGARGLTLAALCADILCALLHDEPLPVARQLAALVLSSRLPMAANAAKTC</sequence>
<evidence type="ECO:0000256" key="11">
    <source>
        <dbReference type="SAM" id="MobiDB-lite"/>
    </source>
</evidence>
<proteinExistence type="inferred from homology"/>
<feature type="domain" description="FAD dependent oxidoreductase" evidence="12">
    <location>
        <begin position="291"/>
        <end position="713"/>
    </location>
</feature>
<evidence type="ECO:0000256" key="8">
    <source>
        <dbReference type="ARBA" id="ARBA00023002"/>
    </source>
</evidence>
<keyword evidence="6 10" id="KW-0819">tRNA processing</keyword>
<comment type="similarity">
    <text evidence="10">In the N-terminal section; belongs to the methyltransferase superfamily. tRNA (mnm(5)s(2)U34)-methyltransferase family.</text>
</comment>
<evidence type="ECO:0000256" key="4">
    <source>
        <dbReference type="ARBA" id="ARBA00022679"/>
    </source>
</evidence>
<evidence type="ECO:0000256" key="5">
    <source>
        <dbReference type="ARBA" id="ARBA00022691"/>
    </source>
</evidence>
<evidence type="ECO:0000256" key="1">
    <source>
        <dbReference type="ARBA" id="ARBA00022490"/>
    </source>
</evidence>
<dbReference type="EC" id="2.1.1.61" evidence="10"/>
<evidence type="ECO:0000313" key="15">
    <source>
        <dbReference type="Proteomes" id="UP000217999"/>
    </source>
</evidence>
<evidence type="ECO:0000256" key="3">
    <source>
        <dbReference type="ARBA" id="ARBA00022630"/>
    </source>
</evidence>
<keyword evidence="2 10" id="KW-0489">Methyltransferase</keyword>
<protein>
    <recommendedName>
        <fullName evidence="10">tRNA 5-methylaminomethyl-2-thiouridine biosynthesis bifunctional protein MnmC</fullName>
        <shortName evidence="10">tRNA mnm(5)s(2)U biosynthesis bifunctional protein</shortName>
    </recommendedName>
    <domain>
        <recommendedName>
            <fullName evidence="10">tRNA (mnm(5)s(2)U34)-methyltransferase</fullName>
            <ecNumber evidence="10">2.1.1.61</ecNumber>
        </recommendedName>
    </domain>
    <domain>
        <recommendedName>
            <fullName evidence="10">FAD-dependent cmnm(5)s(2)U34 oxidoreductase</fullName>
            <ecNumber evidence="10">1.5.-.-</ecNumber>
        </recommendedName>
    </domain>
</protein>
<keyword evidence="8 10" id="KW-0560">Oxidoreductase</keyword>
<dbReference type="GO" id="GO:0005737">
    <property type="term" value="C:cytoplasm"/>
    <property type="evidence" value="ECO:0007669"/>
    <property type="project" value="UniProtKB-SubCell"/>
</dbReference>
<keyword evidence="5 10" id="KW-0949">S-adenosyl-L-methionine</keyword>
<dbReference type="Gene3D" id="3.40.50.150">
    <property type="entry name" value="Vaccinia Virus protein VP39"/>
    <property type="match status" value="1"/>
</dbReference>
<gene>
    <name evidence="10" type="primary">mnmC</name>
    <name evidence="14" type="ORF">CK620_01500</name>
</gene>
<dbReference type="Gene3D" id="3.30.9.10">
    <property type="entry name" value="D-Amino Acid Oxidase, subunit A, domain 2"/>
    <property type="match status" value="1"/>
</dbReference>
<comment type="similarity">
    <text evidence="10">In the C-terminal section; belongs to the DAO family.</text>
</comment>
<dbReference type="Gene3D" id="3.50.50.60">
    <property type="entry name" value="FAD/NAD(P)-binding domain"/>
    <property type="match status" value="1"/>
</dbReference>
<dbReference type="InterPro" id="IPR047785">
    <property type="entry name" value="tRNA_MNMC2"/>
</dbReference>
<comment type="subcellular location">
    <subcellularLocation>
        <location evidence="10">Cytoplasm</location>
    </subcellularLocation>
</comment>
<accession>A0A2A2AEY1</accession>
<dbReference type="Pfam" id="PF05430">
    <property type="entry name" value="Methyltransf_30"/>
    <property type="match status" value="1"/>
</dbReference>
<evidence type="ECO:0000256" key="6">
    <source>
        <dbReference type="ARBA" id="ARBA00022694"/>
    </source>
</evidence>
<feature type="domain" description="MnmC-like methyltransferase" evidence="13">
    <location>
        <begin position="136"/>
        <end position="254"/>
    </location>
</feature>
<dbReference type="GO" id="GO:0002097">
    <property type="term" value="P:tRNA wobble base modification"/>
    <property type="evidence" value="ECO:0007669"/>
    <property type="project" value="UniProtKB-UniRule"/>
</dbReference>
<dbReference type="InterPro" id="IPR023032">
    <property type="entry name" value="tRNA_MAMT_biosynth_bifunc_MnmC"/>
</dbReference>
<feature type="region of interest" description="Disordered" evidence="11">
    <location>
        <begin position="1"/>
        <end position="35"/>
    </location>
</feature>
<comment type="function">
    <text evidence="10">Catalyzes the last two steps in the biosynthesis of 5-methylaminomethyl-2-thiouridine (mnm(5)s(2)U) at the wobble position (U34) in tRNA. Catalyzes the FAD-dependent demodification of cmnm(5)s(2)U34 to nm(5)s(2)U34, followed by the transfer of a methyl group from S-adenosyl-L-methionine to nm(5)s(2)U34, to form mnm(5)s(2)U34.</text>
</comment>
<evidence type="ECO:0000256" key="7">
    <source>
        <dbReference type="ARBA" id="ARBA00022827"/>
    </source>
</evidence>
<reference evidence="14 15" key="1">
    <citation type="submission" date="2017-08" db="EMBL/GenBank/DDBJ databases">
        <title>WGS of Clinical strains of the CDC Group NO-1 linked to zoonotic infections in humans.</title>
        <authorList>
            <person name="Bernier A.-M."/>
            <person name="Bernard K."/>
        </authorList>
    </citation>
    <scope>NUCLEOTIDE SEQUENCE [LARGE SCALE GENOMIC DNA]</scope>
    <source>
        <strain evidence="14 15">NML03-0146</strain>
    </source>
</reference>
<name>A0A2A2AEY1_9BURK</name>
<keyword evidence="7 10" id="KW-0274">FAD</keyword>
<organism evidence="14 15">
    <name type="scientific">Vandammella animalimorsus</name>
    <dbReference type="NCBI Taxonomy" id="2029117"/>
    <lineage>
        <taxon>Bacteria</taxon>
        <taxon>Pseudomonadati</taxon>
        <taxon>Pseudomonadota</taxon>
        <taxon>Betaproteobacteria</taxon>
        <taxon>Burkholderiales</taxon>
        <taxon>Comamonadaceae</taxon>
        <taxon>Vandammella</taxon>
    </lineage>
</organism>
<comment type="cofactor">
    <cofactor evidence="10">
        <name>FAD</name>
        <dbReference type="ChEBI" id="CHEBI:57692"/>
    </cofactor>
</comment>
<evidence type="ECO:0000256" key="9">
    <source>
        <dbReference type="ARBA" id="ARBA00023268"/>
    </source>
</evidence>
<dbReference type="NCBIfam" id="NF033855">
    <property type="entry name" value="tRNA_MNMC2"/>
    <property type="match status" value="1"/>
</dbReference>
<dbReference type="HAMAP" id="MF_01102">
    <property type="entry name" value="MnmC"/>
    <property type="match status" value="1"/>
</dbReference>
<dbReference type="EC" id="1.5.-.-" evidence="10"/>
<evidence type="ECO:0000259" key="12">
    <source>
        <dbReference type="Pfam" id="PF01266"/>
    </source>
</evidence>
<evidence type="ECO:0000259" key="13">
    <source>
        <dbReference type="Pfam" id="PF05430"/>
    </source>
</evidence>
<dbReference type="InterPro" id="IPR036188">
    <property type="entry name" value="FAD/NAD-bd_sf"/>
</dbReference>
<dbReference type="AlphaFoldDB" id="A0A2A2AEY1"/>
<dbReference type="InterPro" id="IPR008471">
    <property type="entry name" value="MnmC-like_methylTransf"/>
</dbReference>
<dbReference type="Proteomes" id="UP000217999">
    <property type="component" value="Unassembled WGS sequence"/>
</dbReference>
<dbReference type="Pfam" id="PF01266">
    <property type="entry name" value="DAO"/>
    <property type="match status" value="1"/>
</dbReference>
<dbReference type="GO" id="GO:0050660">
    <property type="term" value="F:flavin adenine dinucleotide binding"/>
    <property type="evidence" value="ECO:0007669"/>
    <property type="project" value="UniProtKB-UniRule"/>
</dbReference>
<keyword evidence="4 10" id="KW-0808">Transferase</keyword>
<dbReference type="GO" id="GO:0004808">
    <property type="term" value="F:tRNA (5-methylaminomethyl-2-thiouridylate)(34)-methyltransferase activity"/>
    <property type="evidence" value="ECO:0007669"/>
    <property type="project" value="UniProtKB-EC"/>
</dbReference>
<keyword evidence="3 10" id="KW-0285">Flavoprotein</keyword>
<dbReference type="SUPFAM" id="SSF51905">
    <property type="entry name" value="FAD/NAD(P)-binding domain"/>
    <property type="match status" value="1"/>
</dbReference>
<feature type="region of interest" description="tRNA (mnm(5)s(2)U34)-methyltransferase" evidence="10">
    <location>
        <begin position="1"/>
        <end position="256"/>
    </location>
</feature>
<evidence type="ECO:0000256" key="10">
    <source>
        <dbReference type="HAMAP-Rule" id="MF_01102"/>
    </source>
</evidence>
<dbReference type="GO" id="GO:0016645">
    <property type="term" value="F:oxidoreductase activity, acting on the CH-NH group of donors"/>
    <property type="evidence" value="ECO:0007669"/>
    <property type="project" value="InterPro"/>
</dbReference>
<dbReference type="InterPro" id="IPR006076">
    <property type="entry name" value="FAD-dep_OxRdtase"/>
</dbReference>